<evidence type="ECO:0000313" key="2">
    <source>
        <dbReference type="Proteomes" id="UP001549366"/>
    </source>
</evidence>
<keyword evidence="2" id="KW-1185">Reference proteome</keyword>
<dbReference type="Proteomes" id="UP001549366">
    <property type="component" value="Unassembled WGS sequence"/>
</dbReference>
<protein>
    <submittedName>
        <fullName evidence="1">Uncharacterized protein</fullName>
    </submittedName>
</protein>
<evidence type="ECO:0000313" key="1">
    <source>
        <dbReference type="EMBL" id="MET4758432.1"/>
    </source>
</evidence>
<accession>A0ABV2SKZ8</accession>
<sequence>MDNKPVENTNVIDLFTRKPLDENESSKIIRLAPEMDGMEMLYSNDANPGKLFSMKILCWALSKDGNVDAMVPWLNRLVPARELNDPLNGHWEGYYDSFHELAYFEPPEHKVVELENAASFYHIDSEDPELILQEINDNIGTHAILSEDSFKTVVLVHVTSWRLFNDGRILAMVANEEEVDTTPILAGDECLYAAQDHENFRYFFHHIIANKIKKGDPDAISAFTKLVDE</sequence>
<gene>
    <name evidence="1" type="ORF">V5J35_003624</name>
</gene>
<dbReference type="EMBL" id="JBEWTB010000002">
    <property type="protein sequence ID" value="MET4758432.1"/>
    <property type="molecule type" value="Genomic_DNA"/>
</dbReference>
<dbReference type="RefSeq" id="WP_354008516.1">
    <property type="nucleotide sequence ID" value="NZ_JBEWTA010000001.1"/>
</dbReference>
<comment type="caution">
    <text evidence="1">The sequence shown here is derived from an EMBL/GenBank/DDBJ whole genome shotgun (WGS) entry which is preliminary data.</text>
</comment>
<proteinExistence type="predicted"/>
<organism evidence="1 2">
    <name type="scientific">Endozoicomonas lisbonensis</name>
    <dbReference type="NCBI Taxonomy" id="3120522"/>
    <lineage>
        <taxon>Bacteria</taxon>
        <taxon>Pseudomonadati</taxon>
        <taxon>Pseudomonadota</taxon>
        <taxon>Gammaproteobacteria</taxon>
        <taxon>Oceanospirillales</taxon>
        <taxon>Endozoicomonadaceae</taxon>
        <taxon>Endozoicomonas</taxon>
    </lineage>
</organism>
<reference evidence="1 2" key="1">
    <citation type="submission" date="2024-06" db="EMBL/GenBank/DDBJ databases">
        <title>Genomic Encyclopedia of Type Strains, Phase V (KMG-V): Genome sequencing to study the core and pangenomes of soil and plant-associated prokaryotes.</title>
        <authorList>
            <person name="Whitman W."/>
        </authorList>
    </citation>
    <scope>NUCLEOTIDE SEQUENCE [LARGE SCALE GENOMIC DNA]</scope>
    <source>
        <strain evidence="1 2">NE40</strain>
    </source>
</reference>
<name>A0ABV2SKZ8_9GAMM</name>